<dbReference type="Gene3D" id="3.40.50.20">
    <property type="match status" value="1"/>
</dbReference>
<dbReference type="Pfam" id="PF01071">
    <property type="entry name" value="GARS_A"/>
    <property type="match status" value="1"/>
</dbReference>
<name>N4WUH0_9BACI</name>
<reference evidence="11 12" key="1">
    <citation type="submission" date="2013-03" db="EMBL/GenBank/DDBJ databases">
        <title>Draft genome sequence of Gracibacillus halophilus YIM-C55.5, a moderately halophilic and thermophilic organism from the Xiaochaidamu salt lake.</title>
        <authorList>
            <person name="Sugumar T."/>
            <person name="Polireddy D.R."/>
            <person name="Antony A."/>
            <person name="Madhava Y.R."/>
            <person name="Sivakumar N."/>
        </authorList>
    </citation>
    <scope>NUCLEOTIDE SEQUENCE [LARGE SCALE GENOMIC DNA]</scope>
    <source>
        <strain evidence="11 12">YIM-C55.5</strain>
    </source>
</reference>
<dbReference type="InterPro" id="IPR016185">
    <property type="entry name" value="PreATP-grasp_dom_sf"/>
</dbReference>
<dbReference type="GO" id="GO:0004637">
    <property type="term" value="F:phosphoribosylamine-glycine ligase activity"/>
    <property type="evidence" value="ECO:0007669"/>
    <property type="project" value="UniProtKB-EC"/>
</dbReference>
<dbReference type="Pfam" id="PF02844">
    <property type="entry name" value="GARS_N"/>
    <property type="match status" value="1"/>
</dbReference>
<keyword evidence="8" id="KW-0464">Manganese</keyword>
<evidence type="ECO:0000256" key="3">
    <source>
        <dbReference type="ARBA" id="ARBA00022598"/>
    </source>
</evidence>
<dbReference type="STRING" id="1308866.J416_09174"/>
<dbReference type="PANTHER" id="PTHR43472">
    <property type="entry name" value="PHOSPHORIBOSYLAMINE--GLYCINE LIGASE"/>
    <property type="match status" value="1"/>
</dbReference>
<dbReference type="InterPro" id="IPR020561">
    <property type="entry name" value="PRibGlycinamid_synth_ATP-grasp"/>
</dbReference>
<evidence type="ECO:0000256" key="4">
    <source>
        <dbReference type="ARBA" id="ARBA00022723"/>
    </source>
</evidence>
<keyword evidence="4" id="KW-0479">Metal-binding</keyword>
<feature type="domain" description="Phosphoribosylglycinamide synthetase N-terminal" evidence="10">
    <location>
        <begin position="1"/>
        <end position="100"/>
    </location>
</feature>
<dbReference type="GO" id="GO:0005524">
    <property type="term" value="F:ATP binding"/>
    <property type="evidence" value="ECO:0007669"/>
    <property type="project" value="UniProtKB-KW"/>
</dbReference>
<gene>
    <name evidence="11" type="ORF">J416_09174</name>
</gene>
<dbReference type="Proteomes" id="UP000012283">
    <property type="component" value="Unassembled WGS sequence"/>
</dbReference>
<dbReference type="GO" id="GO:0006164">
    <property type="term" value="P:purine nucleotide biosynthetic process"/>
    <property type="evidence" value="ECO:0007669"/>
    <property type="project" value="UniProtKB-KW"/>
</dbReference>
<protein>
    <submittedName>
        <fullName evidence="11">Phosphoribosylamine--glycine ligase</fullName>
        <ecNumber evidence="11">6.3.4.13</ecNumber>
    </submittedName>
</protein>
<evidence type="ECO:0000313" key="11">
    <source>
        <dbReference type="EMBL" id="ENH96771.1"/>
    </source>
</evidence>
<sequence length="140" mass="15368">MKVLVIGSGGREHIIVKKLKESERVTEIFAAPGNGGIAEDATCVAIKDDALEELADFAQENGIDWTIVGPEVPLTKGVVNVFRNRNLKVFGPSEEAAIIEGSKDFAKAFMQNYQIPTAKYHTFSDVEKAKAIFVKKERQS</sequence>
<organism evidence="11 12">
    <name type="scientific">Gracilibacillus halophilus YIM-C55.5</name>
    <dbReference type="NCBI Taxonomy" id="1308866"/>
    <lineage>
        <taxon>Bacteria</taxon>
        <taxon>Bacillati</taxon>
        <taxon>Bacillota</taxon>
        <taxon>Bacilli</taxon>
        <taxon>Bacillales</taxon>
        <taxon>Bacillaceae</taxon>
        <taxon>Gracilibacillus</taxon>
    </lineage>
</organism>
<accession>N4WUH0</accession>
<keyword evidence="5" id="KW-0547">Nucleotide-binding</keyword>
<evidence type="ECO:0000259" key="10">
    <source>
        <dbReference type="Pfam" id="PF02844"/>
    </source>
</evidence>
<evidence type="ECO:0000313" key="12">
    <source>
        <dbReference type="Proteomes" id="UP000012283"/>
    </source>
</evidence>
<evidence type="ECO:0000256" key="1">
    <source>
        <dbReference type="ARBA" id="ARBA00001936"/>
    </source>
</evidence>
<dbReference type="SUPFAM" id="SSF56059">
    <property type="entry name" value="Glutathione synthetase ATP-binding domain-like"/>
    <property type="match status" value="1"/>
</dbReference>
<proteinExistence type="predicted"/>
<evidence type="ECO:0000256" key="6">
    <source>
        <dbReference type="ARBA" id="ARBA00022755"/>
    </source>
</evidence>
<keyword evidence="6" id="KW-0658">Purine biosynthesis</keyword>
<dbReference type="FunFam" id="3.40.50.20:FF:000006">
    <property type="entry name" value="Phosphoribosylamine--glycine ligase, chloroplastic"/>
    <property type="match status" value="1"/>
</dbReference>
<dbReference type="AlphaFoldDB" id="N4WUH0"/>
<dbReference type="SUPFAM" id="SSF52440">
    <property type="entry name" value="PreATP-grasp domain"/>
    <property type="match status" value="1"/>
</dbReference>
<comment type="cofactor">
    <cofactor evidence="1">
        <name>Mn(2+)</name>
        <dbReference type="ChEBI" id="CHEBI:29035"/>
    </cofactor>
</comment>
<keyword evidence="7" id="KW-0067">ATP-binding</keyword>
<keyword evidence="3 11" id="KW-0436">Ligase</keyword>
<evidence type="ECO:0000256" key="2">
    <source>
        <dbReference type="ARBA" id="ARBA00001946"/>
    </source>
</evidence>
<dbReference type="InterPro" id="IPR000115">
    <property type="entry name" value="PRibGlycinamide_synth"/>
</dbReference>
<dbReference type="GO" id="GO:0046872">
    <property type="term" value="F:metal ion binding"/>
    <property type="evidence" value="ECO:0007669"/>
    <property type="project" value="UniProtKB-KW"/>
</dbReference>
<dbReference type="EMBL" id="APML01000031">
    <property type="protein sequence ID" value="ENH96771.1"/>
    <property type="molecule type" value="Genomic_DNA"/>
</dbReference>
<dbReference type="GO" id="GO:0009113">
    <property type="term" value="P:purine nucleobase biosynthetic process"/>
    <property type="evidence" value="ECO:0007669"/>
    <property type="project" value="InterPro"/>
</dbReference>
<keyword evidence="12" id="KW-1185">Reference proteome</keyword>
<comment type="caution">
    <text evidence="11">The sequence shown here is derived from an EMBL/GenBank/DDBJ whole genome shotgun (WGS) entry which is preliminary data.</text>
</comment>
<evidence type="ECO:0000256" key="7">
    <source>
        <dbReference type="ARBA" id="ARBA00022840"/>
    </source>
</evidence>
<dbReference type="PATRIC" id="fig|1308866.3.peg.1856"/>
<comment type="cofactor">
    <cofactor evidence="2">
        <name>Mg(2+)</name>
        <dbReference type="ChEBI" id="CHEBI:18420"/>
    </cofactor>
</comment>
<dbReference type="eggNOG" id="COG0151">
    <property type="taxonomic scope" value="Bacteria"/>
</dbReference>
<dbReference type="PANTHER" id="PTHR43472:SF1">
    <property type="entry name" value="PHOSPHORIBOSYLAMINE--GLYCINE LIGASE, CHLOROPLASTIC"/>
    <property type="match status" value="1"/>
</dbReference>
<evidence type="ECO:0000259" key="9">
    <source>
        <dbReference type="Pfam" id="PF01071"/>
    </source>
</evidence>
<evidence type="ECO:0000256" key="8">
    <source>
        <dbReference type="ARBA" id="ARBA00023211"/>
    </source>
</evidence>
<dbReference type="InterPro" id="IPR020562">
    <property type="entry name" value="PRibGlycinamide_synth_N"/>
</dbReference>
<evidence type="ECO:0000256" key="5">
    <source>
        <dbReference type="ARBA" id="ARBA00022741"/>
    </source>
</evidence>
<dbReference type="EC" id="6.3.4.13" evidence="11"/>
<feature type="domain" description="Phosphoribosylglycinamide synthetase ATP-grasp (A)" evidence="9">
    <location>
        <begin position="101"/>
        <end position="137"/>
    </location>
</feature>